<proteinExistence type="inferred from homology"/>
<dbReference type="PANTHER" id="PTHR30405:SF25">
    <property type="entry name" value="RNA-GUIDED DNA ENDONUCLEASE INSQ-RELATED"/>
    <property type="match status" value="1"/>
</dbReference>
<dbReference type="Proteomes" id="UP000242497">
    <property type="component" value="Unassembled WGS sequence"/>
</dbReference>
<keyword evidence="6" id="KW-0238">DNA-binding</keyword>
<evidence type="ECO:0000256" key="2">
    <source>
        <dbReference type="ARBA" id="ARBA00011044"/>
    </source>
</evidence>
<accession>A0A1M6SYQ6</accession>
<dbReference type="AlphaFoldDB" id="A0A1M6SYQ6"/>
<keyword evidence="8" id="KW-0175">Coiled coil</keyword>
<dbReference type="InterPro" id="IPR021027">
    <property type="entry name" value="Transposase_put_HTH"/>
</dbReference>
<dbReference type="Pfam" id="PF12323">
    <property type="entry name" value="HTH_OrfB_IS605"/>
    <property type="match status" value="1"/>
</dbReference>
<comment type="similarity">
    <text evidence="1">In the C-terminal section; belongs to the transposase 35 family.</text>
</comment>
<evidence type="ECO:0000256" key="6">
    <source>
        <dbReference type="ARBA" id="ARBA00023125"/>
    </source>
</evidence>
<gene>
    <name evidence="12" type="ORF">SAMN02744037_02463</name>
</gene>
<evidence type="ECO:0000313" key="12">
    <source>
        <dbReference type="EMBL" id="SHK49806.1"/>
    </source>
</evidence>
<evidence type="ECO:0000256" key="7">
    <source>
        <dbReference type="ARBA" id="ARBA00023172"/>
    </source>
</evidence>
<evidence type="ECO:0000256" key="4">
    <source>
        <dbReference type="ARBA" id="ARBA00022723"/>
    </source>
</evidence>
<keyword evidence="7" id="KW-0233">DNA recombination</keyword>
<protein>
    <submittedName>
        <fullName evidence="12">Transposase</fullName>
    </submittedName>
</protein>
<evidence type="ECO:0000259" key="11">
    <source>
        <dbReference type="Pfam" id="PF12323"/>
    </source>
</evidence>
<keyword evidence="5" id="KW-0862">Zinc</keyword>
<evidence type="ECO:0000256" key="3">
    <source>
        <dbReference type="ARBA" id="ARBA00022578"/>
    </source>
</evidence>
<dbReference type="NCBIfam" id="TIGR01766">
    <property type="entry name" value="IS200/IS605 family accessory protein TnpB-like domain"/>
    <property type="match status" value="1"/>
</dbReference>
<dbReference type="EMBL" id="FRAE01000080">
    <property type="protein sequence ID" value="SHK49806.1"/>
    <property type="molecule type" value="Genomic_DNA"/>
</dbReference>
<sequence length="395" mass="46477">MLKAYKTEIKPTKEQIQKINQSIGICRWLYNQYLAKNQELYKQFKEGLIDKKQAFISANDFDKYINNEVKVQDEYSWINKCSSKARNKSICNAETAYKRFFNGKSGFPRFKKKNKQEVKLYFPKNNKTDFRIERHRINIPTLKWVRFKEKGYIPTDKKVVNGTVSQKGNRYFISIIIEEDVYSELNPTKNEGIGIDVGVKNLAVCSNGMTFKNINKTHQVKKLEKKLKREQRKLSRKYESLKLRNKKEKGGTATRQNIQKQIAKVQKLHQKLTNIRTDYINKVINSIVKQNPSYITIEDLAISNMMKNRHLSKAISQQKLYEFRVKLTYKCMIHNIELRVVDRWYPSSKMCSSCGNINKNLKLKDRIYKCECGVVLDRDINASYNLKNAKIYKVA</sequence>
<dbReference type="GO" id="GO:0032196">
    <property type="term" value="P:transposition"/>
    <property type="evidence" value="ECO:0007669"/>
    <property type="project" value="UniProtKB-KW"/>
</dbReference>
<dbReference type="GO" id="GO:0006310">
    <property type="term" value="P:DNA recombination"/>
    <property type="evidence" value="ECO:0007669"/>
    <property type="project" value="UniProtKB-KW"/>
</dbReference>
<dbReference type="PANTHER" id="PTHR30405">
    <property type="entry name" value="TRANSPOSASE"/>
    <property type="match status" value="1"/>
</dbReference>
<evidence type="ECO:0000313" key="13">
    <source>
        <dbReference type="Proteomes" id="UP000242497"/>
    </source>
</evidence>
<dbReference type="STRING" id="1123349.SAMN02744037_02463"/>
<dbReference type="SUPFAM" id="SSF103657">
    <property type="entry name" value="BAR/IMD domain-like"/>
    <property type="match status" value="1"/>
</dbReference>
<dbReference type="InterPro" id="IPR010095">
    <property type="entry name" value="Cas12f1-like_TNB"/>
</dbReference>
<name>A0A1M6SYQ6_9FIRM</name>
<feature type="coiled-coil region" evidence="8">
    <location>
        <begin position="213"/>
        <end position="275"/>
    </location>
</feature>
<dbReference type="InterPro" id="IPR027267">
    <property type="entry name" value="AH/BAR_dom_sf"/>
</dbReference>
<evidence type="ECO:0000259" key="10">
    <source>
        <dbReference type="Pfam" id="PF07282"/>
    </source>
</evidence>
<keyword evidence="4" id="KW-0479">Metal-binding</keyword>
<feature type="domain" description="Probable transposase IS891/IS1136/IS1341" evidence="9">
    <location>
        <begin position="186"/>
        <end position="309"/>
    </location>
</feature>
<dbReference type="Pfam" id="PF07282">
    <property type="entry name" value="Cas12f1-like_TNB"/>
    <property type="match status" value="1"/>
</dbReference>
<dbReference type="NCBIfam" id="NF040570">
    <property type="entry name" value="guided_TnpB"/>
    <property type="match status" value="1"/>
</dbReference>
<keyword evidence="3" id="KW-0815">Transposition</keyword>
<organism evidence="12 13">
    <name type="scientific">Tepidibacter formicigenes DSM 15518</name>
    <dbReference type="NCBI Taxonomy" id="1123349"/>
    <lineage>
        <taxon>Bacteria</taxon>
        <taxon>Bacillati</taxon>
        <taxon>Bacillota</taxon>
        <taxon>Clostridia</taxon>
        <taxon>Peptostreptococcales</taxon>
        <taxon>Peptostreptococcaceae</taxon>
        <taxon>Tepidibacter</taxon>
    </lineage>
</organism>
<feature type="domain" description="Transposase putative helix-turn-helix" evidence="11">
    <location>
        <begin position="1"/>
        <end position="45"/>
    </location>
</feature>
<keyword evidence="13" id="KW-1185">Reference proteome</keyword>
<dbReference type="InterPro" id="IPR051399">
    <property type="entry name" value="RNA-guided_DNA_endo/Transpos"/>
</dbReference>
<reference evidence="13" key="1">
    <citation type="submission" date="2016-11" db="EMBL/GenBank/DDBJ databases">
        <authorList>
            <person name="Varghese N."/>
            <person name="Submissions S."/>
        </authorList>
    </citation>
    <scope>NUCLEOTIDE SEQUENCE [LARGE SCALE GENOMIC DNA]</scope>
    <source>
        <strain evidence="13">DSM 15518</strain>
    </source>
</reference>
<dbReference type="InterPro" id="IPR001959">
    <property type="entry name" value="Transposase"/>
</dbReference>
<evidence type="ECO:0000256" key="5">
    <source>
        <dbReference type="ARBA" id="ARBA00022833"/>
    </source>
</evidence>
<dbReference type="Pfam" id="PF01385">
    <property type="entry name" value="OrfB_IS605"/>
    <property type="match status" value="1"/>
</dbReference>
<evidence type="ECO:0000259" key="9">
    <source>
        <dbReference type="Pfam" id="PF01385"/>
    </source>
</evidence>
<evidence type="ECO:0000256" key="8">
    <source>
        <dbReference type="SAM" id="Coils"/>
    </source>
</evidence>
<comment type="similarity">
    <text evidence="2">In the N-terminal section; belongs to the transposase 2 family.</text>
</comment>
<evidence type="ECO:0000256" key="1">
    <source>
        <dbReference type="ARBA" id="ARBA00008761"/>
    </source>
</evidence>
<feature type="domain" description="Cas12f1-like TNB" evidence="10">
    <location>
        <begin position="321"/>
        <end position="386"/>
    </location>
</feature>
<dbReference type="GO" id="GO:0046872">
    <property type="term" value="F:metal ion binding"/>
    <property type="evidence" value="ECO:0007669"/>
    <property type="project" value="UniProtKB-KW"/>
</dbReference>
<dbReference type="OrthoDB" id="1551477at2"/>
<dbReference type="GO" id="GO:0003677">
    <property type="term" value="F:DNA binding"/>
    <property type="evidence" value="ECO:0007669"/>
    <property type="project" value="UniProtKB-KW"/>
</dbReference>